<protein>
    <recommendedName>
        <fullName evidence="3">Heterokaryon incompatibility domain-containing protein</fullName>
    </recommendedName>
</protein>
<accession>A0A2J6R335</accession>
<evidence type="ECO:0008006" key="3">
    <source>
        <dbReference type="Google" id="ProtNLM"/>
    </source>
</evidence>
<gene>
    <name evidence="1" type="ORF">L207DRAFT_589989</name>
</gene>
<proteinExistence type="predicted"/>
<dbReference type="AlphaFoldDB" id="A0A2J6R335"/>
<dbReference type="Proteomes" id="UP000235786">
    <property type="component" value="Unassembled WGS sequence"/>
</dbReference>
<evidence type="ECO:0000313" key="2">
    <source>
        <dbReference type="Proteomes" id="UP000235786"/>
    </source>
</evidence>
<dbReference type="EMBL" id="KZ613957">
    <property type="protein sequence ID" value="PMD32913.1"/>
    <property type="molecule type" value="Genomic_DNA"/>
</dbReference>
<keyword evidence="2" id="KW-1185">Reference proteome</keyword>
<organism evidence="1 2">
    <name type="scientific">Hyaloscypha variabilis (strain UAMH 11265 / GT02V1 / F)</name>
    <name type="common">Meliniomyces variabilis</name>
    <dbReference type="NCBI Taxonomy" id="1149755"/>
    <lineage>
        <taxon>Eukaryota</taxon>
        <taxon>Fungi</taxon>
        <taxon>Dikarya</taxon>
        <taxon>Ascomycota</taxon>
        <taxon>Pezizomycotina</taxon>
        <taxon>Leotiomycetes</taxon>
        <taxon>Helotiales</taxon>
        <taxon>Hyaloscyphaceae</taxon>
        <taxon>Hyaloscypha</taxon>
        <taxon>Hyaloscypha variabilis</taxon>
    </lineage>
</organism>
<name>A0A2J6R335_HYAVF</name>
<dbReference type="OrthoDB" id="3560411at2759"/>
<evidence type="ECO:0000313" key="1">
    <source>
        <dbReference type="EMBL" id="PMD32913.1"/>
    </source>
</evidence>
<sequence length="147" mass="16576">MFEAPISILKQRAWLPTSISITGFTKVAELPIACDTGDSARNNVRQRLYKPISEIEYRVVHLLPGRFLDEIQCVLETRSFGVKTRYEAISYQWGDTPNTKPVRMAYSTTHPSTPGVLTKALPDRAPQVLVKAYRVLEAAAKRYIVPL</sequence>
<reference evidence="1 2" key="1">
    <citation type="submission" date="2016-04" db="EMBL/GenBank/DDBJ databases">
        <title>A degradative enzymes factory behind the ericoid mycorrhizal symbiosis.</title>
        <authorList>
            <consortium name="DOE Joint Genome Institute"/>
            <person name="Martino E."/>
            <person name="Morin E."/>
            <person name="Grelet G."/>
            <person name="Kuo A."/>
            <person name="Kohler A."/>
            <person name="Daghino S."/>
            <person name="Barry K."/>
            <person name="Choi C."/>
            <person name="Cichocki N."/>
            <person name="Clum A."/>
            <person name="Copeland A."/>
            <person name="Hainaut M."/>
            <person name="Haridas S."/>
            <person name="Labutti K."/>
            <person name="Lindquist E."/>
            <person name="Lipzen A."/>
            <person name="Khouja H.-R."/>
            <person name="Murat C."/>
            <person name="Ohm R."/>
            <person name="Olson A."/>
            <person name="Spatafora J."/>
            <person name="Veneault-Fourrey C."/>
            <person name="Henrissat B."/>
            <person name="Grigoriev I."/>
            <person name="Martin F."/>
            <person name="Perotto S."/>
        </authorList>
    </citation>
    <scope>NUCLEOTIDE SEQUENCE [LARGE SCALE GENOMIC DNA]</scope>
    <source>
        <strain evidence="1 2">F</strain>
    </source>
</reference>